<accession>A0A6G8R408</accession>
<protein>
    <submittedName>
        <fullName evidence="1">Capsid protein</fullName>
    </submittedName>
</protein>
<reference evidence="1" key="1">
    <citation type="submission" date="2020-01" db="EMBL/GenBank/DDBJ databases">
        <title>Wild bird genome analysis.</title>
        <authorList>
            <person name="Shan T."/>
            <person name="Yang S."/>
            <person name="Zhang W."/>
        </authorList>
    </citation>
    <scope>NUCLEOTIDE SEQUENCE</scope>
    <source>
        <strain evidence="1">Pt110-unl-1</strain>
    </source>
</reference>
<proteinExistence type="predicted"/>
<dbReference type="EMBL" id="MT067618">
    <property type="protein sequence ID" value="QIN94940.1"/>
    <property type="molecule type" value="Genomic_DNA"/>
</dbReference>
<sequence length="427" mass="47487">MPTTRNFKRAVINGAKNLASSLGVMSAYKLHNIATSAIANSIASAARESVPKIGSRPTISRRTRGRTYKRSIVAKTKRKRTYYRKKAKGALRKKIKTVVKSTLNSLKNVSTYRKHALLDQKIHFSDKDLDYYIVGARYGDTNDAPFSVKACKFTPNSMERLADAAAVLFNAKLMNYDHTIETDNFNPTTTKFHVPYASYRMHLRNNTNIGFLMEMIEVTNKVNEDSAEFFQSVSALKDLNSIVSFPTALNVSTANDNIYSVTKNLKFSDIKELSQRYSVNKIASKFMNPGETFTKTWTTKNQIVDLKKGAQTTALISDYVKGDKQILLKITPRLGVVRRDGVDVHGITSYGTPDSNYAMLGVEIEEIYKIAQPDNTADANEGVKTKILNYSHVVPPGSGGTLQYLSVPSWKHESGFADAQGFTTLLG</sequence>
<organism evidence="1">
    <name type="scientific">Forsythia suspensa CRESS virus</name>
    <dbReference type="NCBI Taxonomy" id="2709778"/>
    <lineage>
        <taxon>Viruses</taxon>
        <taxon>Monodnaviria</taxon>
        <taxon>Shotokuvirae</taxon>
        <taxon>Cressdnaviricota</taxon>
    </lineage>
</organism>
<evidence type="ECO:0000313" key="1">
    <source>
        <dbReference type="EMBL" id="QIN94940.1"/>
    </source>
</evidence>
<name>A0A6G8R408_9VIRU</name>